<keyword evidence="2" id="KW-1185">Reference proteome</keyword>
<accession>A0ABY6Z1M0</accession>
<gene>
    <name evidence="1" type="ORF">NZD86_21605</name>
</gene>
<dbReference type="RefSeq" id="WP_268044117.1">
    <property type="nucleotide sequence ID" value="NZ_CP104064.1"/>
</dbReference>
<evidence type="ECO:0000313" key="1">
    <source>
        <dbReference type="EMBL" id="WAH36737.1"/>
    </source>
</evidence>
<dbReference type="EMBL" id="CP104064">
    <property type="protein sequence ID" value="WAH36737.1"/>
    <property type="molecule type" value="Genomic_DNA"/>
</dbReference>
<name>A0ABY6Z1M0_9BACL</name>
<dbReference type="Proteomes" id="UP001164803">
    <property type="component" value="Chromosome"/>
</dbReference>
<evidence type="ECO:0000313" key="2">
    <source>
        <dbReference type="Proteomes" id="UP001164803"/>
    </source>
</evidence>
<sequence length="106" mass="10959">MQTLADAQSSTHVKVTSVSAVQSKDQPNAGTQAASTIVNLPNLQFKVQVVGTSGEIENFMGSLESATRLIAVTDATLQAGSGGQVQATMDIAAYYSPSHSYPSQLG</sequence>
<organism evidence="1 2">
    <name type="scientific">Alicyclobacillus dauci</name>
    <dbReference type="NCBI Taxonomy" id="1475485"/>
    <lineage>
        <taxon>Bacteria</taxon>
        <taxon>Bacillati</taxon>
        <taxon>Bacillota</taxon>
        <taxon>Bacilli</taxon>
        <taxon>Bacillales</taxon>
        <taxon>Alicyclobacillaceae</taxon>
        <taxon>Alicyclobacillus</taxon>
    </lineage>
</organism>
<dbReference type="Gene3D" id="3.30.70.60">
    <property type="match status" value="1"/>
</dbReference>
<proteinExistence type="predicted"/>
<protein>
    <submittedName>
        <fullName evidence="1">Uncharacterized protein</fullName>
    </submittedName>
</protein>
<dbReference type="InterPro" id="IPR014717">
    <property type="entry name" value="Transl_elong_EF1B/ribsomal_bS6"/>
</dbReference>
<reference evidence="1" key="1">
    <citation type="submission" date="2022-08" db="EMBL/GenBank/DDBJ databases">
        <title>Alicyclobacillus dauci DSM2870, complete genome.</title>
        <authorList>
            <person name="Wang Q."/>
            <person name="Cai R."/>
            <person name="Wang Z."/>
        </authorList>
    </citation>
    <scope>NUCLEOTIDE SEQUENCE</scope>
    <source>
        <strain evidence="1">DSM 28700</strain>
    </source>
</reference>